<reference evidence="2" key="1">
    <citation type="submission" date="2022-11" db="UniProtKB">
        <authorList>
            <consortium name="WormBaseParasite"/>
        </authorList>
    </citation>
    <scope>IDENTIFICATION</scope>
</reference>
<sequence length="773" mass="92368">MVKNSEKKDGKDCFTIVEKMLAKIQKPSSKLYYDWVYKEFLRHLTDGYYYTALLFLQEATKSSLYNIKDIASELRSIYFLNKVLEGEKSLSKEFFYYLVENEKDAEKIADLFNRYAALTNASGTSSIRKFLDAILNAHKNRTDNLYDRFLMFKEVTQIAQNSYVHQNFIEDFLFKFCTHVNFHIDNDRRKYALFFTLMGYDLSSLRPAMFYQYFLRAFKTMYGSRTKNEFDLLDNFSQNMQSYGMKSWVVWELLDSYISLMKKERMFEKDLYLQALERWLESRKEKIMKEKEDYVAERSKNSKHSWLEFLVYSENFQELHNFLTKYGWPEETIVSKIAGNILNLYIEHADWAQTKFLLHILSDEYLKNLKNSNTSFNKINLKTINLSRGQIFSILHKRFDESEDFSKTLDALYELKRLFPTSFNEFSKNSENVRKQYRDNEDNQNFKDFIYPFLIYLKEKSYRCPEITNKVQAFELIHVLERLHLTDYKRISQRRQAELLLFHLFHINDINKWYQFWSLLPTKTSQADIFFGLLRQYYWHMNGRFVMKQGNEAAENFNNVFIPIIDEAKSMLTPAEYYFIDMFAIISVIKTMGQSDRIHPEQLTDLLEYKPIAHQSKEELFKGLEFAIKMVSELSKNNTYFSLTECIKFAMKHPLVKQTASRPDFWYKIKFSIINKILGRDISGVPLELYELFKNNQMHIVTKQLDGILRKTIEEKEILEHYIYNADTSVFNVGDLKNDGLAPKKKFDDLVEELRLDASKKRLFPRYEDILEE</sequence>
<organism evidence="1 2">
    <name type="scientific">Acrobeloides nanus</name>
    <dbReference type="NCBI Taxonomy" id="290746"/>
    <lineage>
        <taxon>Eukaryota</taxon>
        <taxon>Metazoa</taxon>
        <taxon>Ecdysozoa</taxon>
        <taxon>Nematoda</taxon>
        <taxon>Chromadorea</taxon>
        <taxon>Rhabditida</taxon>
        <taxon>Tylenchina</taxon>
        <taxon>Cephalobomorpha</taxon>
        <taxon>Cephaloboidea</taxon>
        <taxon>Cephalobidae</taxon>
        <taxon>Acrobeloides</taxon>
    </lineage>
</organism>
<proteinExistence type="predicted"/>
<dbReference type="AlphaFoldDB" id="A0A914DPZ8"/>
<evidence type="ECO:0000313" key="1">
    <source>
        <dbReference type="Proteomes" id="UP000887540"/>
    </source>
</evidence>
<dbReference type="WBParaSite" id="ACRNAN_scaffold3430.g32237.t2">
    <property type="protein sequence ID" value="ACRNAN_scaffold3430.g32237.t2"/>
    <property type="gene ID" value="ACRNAN_scaffold3430.g32237"/>
</dbReference>
<dbReference type="Proteomes" id="UP000887540">
    <property type="component" value="Unplaced"/>
</dbReference>
<evidence type="ECO:0000313" key="2">
    <source>
        <dbReference type="WBParaSite" id="ACRNAN_scaffold3430.g32237.t2"/>
    </source>
</evidence>
<protein>
    <submittedName>
        <fullName evidence="2">Uncharacterized protein</fullName>
    </submittedName>
</protein>
<keyword evidence="1" id="KW-1185">Reference proteome</keyword>
<name>A0A914DPZ8_9BILA</name>
<accession>A0A914DPZ8</accession>